<reference evidence="1" key="1">
    <citation type="journal article" date="2023" name="bioRxiv">
        <title>Improved chromosome-level genome assembly for marigold (Tagetes erecta).</title>
        <authorList>
            <person name="Jiang F."/>
            <person name="Yuan L."/>
            <person name="Wang S."/>
            <person name="Wang H."/>
            <person name="Xu D."/>
            <person name="Wang A."/>
            <person name="Fan W."/>
        </authorList>
    </citation>
    <scope>NUCLEOTIDE SEQUENCE</scope>
    <source>
        <strain evidence="1">WSJ</strain>
        <tissue evidence="1">Leaf</tissue>
    </source>
</reference>
<proteinExistence type="predicted"/>
<comment type="caution">
    <text evidence="1">The sequence shown here is derived from an EMBL/GenBank/DDBJ whole genome shotgun (WGS) entry which is preliminary data.</text>
</comment>
<accession>A0AAD8K031</accession>
<organism evidence="1 2">
    <name type="scientific">Tagetes erecta</name>
    <name type="common">African marigold</name>
    <dbReference type="NCBI Taxonomy" id="13708"/>
    <lineage>
        <taxon>Eukaryota</taxon>
        <taxon>Viridiplantae</taxon>
        <taxon>Streptophyta</taxon>
        <taxon>Embryophyta</taxon>
        <taxon>Tracheophyta</taxon>
        <taxon>Spermatophyta</taxon>
        <taxon>Magnoliopsida</taxon>
        <taxon>eudicotyledons</taxon>
        <taxon>Gunneridae</taxon>
        <taxon>Pentapetalae</taxon>
        <taxon>asterids</taxon>
        <taxon>campanulids</taxon>
        <taxon>Asterales</taxon>
        <taxon>Asteraceae</taxon>
        <taxon>Asteroideae</taxon>
        <taxon>Heliantheae alliance</taxon>
        <taxon>Tageteae</taxon>
        <taxon>Tagetes</taxon>
    </lineage>
</organism>
<gene>
    <name evidence="1" type="ORF">QVD17_29701</name>
</gene>
<dbReference type="AlphaFoldDB" id="A0AAD8K031"/>
<name>A0AAD8K031_TARER</name>
<evidence type="ECO:0000313" key="2">
    <source>
        <dbReference type="Proteomes" id="UP001229421"/>
    </source>
</evidence>
<dbReference type="Proteomes" id="UP001229421">
    <property type="component" value="Unassembled WGS sequence"/>
</dbReference>
<sequence length="123" mass="14067">MFGYMGTIIMETPSLPAMNVAVIVKSFSIYALRLHDRSISDVSFGCSRLLKIFCRNSCVYLLSKRVKSVHIRARNESLKRSAKLSMQLGFRWQHIILQVNDQNKKDGRKESPSRVEIVNLGHV</sequence>
<protein>
    <submittedName>
        <fullName evidence="1">Uncharacterized protein</fullName>
    </submittedName>
</protein>
<keyword evidence="2" id="KW-1185">Reference proteome</keyword>
<dbReference type="EMBL" id="JAUHHV010000008">
    <property type="protein sequence ID" value="KAK1413964.1"/>
    <property type="molecule type" value="Genomic_DNA"/>
</dbReference>
<evidence type="ECO:0000313" key="1">
    <source>
        <dbReference type="EMBL" id="KAK1413964.1"/>
    </source>
</evidence>